<dbReference type="InterPro" id="IPR013033">
    <property type="entry name" value="MinC"/>
</dbReference>
<name>B4RHP5_PHEZH</name>
<dbReference type="PANTHER" id="PTHR34108:SF1">
    <property type="entry name" value="SEPTUM SITE-DETERMINING PROTEIN MINC"/>
    <property type="match status" value="1"/>
</dbReference>
<dbReference type="EMBL" id="CP000747">
    <property type="protein sequence ID" value="ACG79086.1"/>
    <property type="molecule type" value="Genomic_DNA"/>
</dbReference>
<dbReference type="GO" id="GO:1901891">
    <property type="term" value="P:regulation of cell septum assembly"/>
    <property type="evidence" value="ECO:0007669"/>
    <property type="project" value="InterPro"/>
</dbReference>
<dbReference type="HAMAP" id="MF_00267">
    <property type="entry name" value="MinC"/>
    <property type="match status" value="1"/>
</dbReference>
<protein>
    <recommendedName>
        <fullName evidence="6">Probable septum site-determining protein MinC</fullName>
    </recommendedName>
</protein>
<keyword evidence="2 6" id="KW-0132">Cell division</keyword>
<reference evidence="8 9" key="1">
    <citation type="journal article" date="2008" name="BMC Genomics">
        <title>Complete genome of Phenylobacterium zucineum - a novel facultative intracellular bacterium isolated from human erythroleukemia cell line K562.</title>
        <authorList>
            <person name="Luo Y."/>
            <person name="Xu X."/>
            <person name="Ding Z."/>
            <person name="Liu Z."/>
            <person name="Zhang B."/>
            <person name="Yan Z."/>
            <person name="Sun J."/>
            <person name="Hu S."/>
            <person name="Hu X."/>
        </authorList>
    </citation>
    <scope>NUCLEOTIDE SEQUENCE [LARGE SCALE GENOMIC DNA]</scope>
    <source>
        <strain evidence="8 9">HLK1</strain>
    </source>
</reference>
<dbReference type="GO" id="GO:0000902">
    <property type="term" value="P:cell morphogenesis"/>
    <property type="evidence" value="ECO:0007669"/>
    <property type="project" value="InterPro"/>
</dbReference>
<dbReference type="InterPro" id="IPR005526">
    <property type="entry name" value="Septum_form_inhib_MinC_C"/>
</dbReference>
<dbReference type="Gene3D" id="2.160.20.70">
    <property type="match status" value="1"/>
</dbReference>
<keyword evidence="9" id="KW-1185">Reference proteome</keyword>
<evidence type="ECO:0000256" key="6">
    <source>
        <dbReference type="HAMAP-Rule" id="MF_00267"/>
    </source>
</evidence>
<evidence type="ECO:0000313" key="9">
    <source>
        <dbReference type="Proteomes" id="UP000001868"/>
    </source>
</evidence>
<evidence type="ECO:0000256" key="5">
    <source>
        <dbReference type="ARBA" id="ARBA00025606"/>
    </source>
</evidence>
<evidence type="ECO:0000256" key="2">
    <source>
        <dbReference type="ARBA" id="ARBA00022618"/>
    </source>
</evidence>
<dbReference type="HOGENOM" id="CLU_067812_1_0_5"/>
<organism evidence="8 9">
    <name type="scientific">Phenylobacterium zucineum (strain HLK1)</name>
    <dbReference type="NCBI Taxonomy" id="450851"/>
    <lineage>
        <taxon>Bacteria</taxon>
        <taxon>Pseudomonadati</taxon>
        <taxon>Pseudomonadota</taxon>
        <taxon>Alphaproteobacteria</taxon>
        <taxon>Caulobacterales</taxon>
        <taxon>Caulobacteraceae</taxon>
        <taxon>Phenylobacterium</taxon>
    </lineage>
</organism>
<dbReference type="InterPro" id="IPR016098">
    <property type="entry name" value="CAP/MinC_C"/>
</dbReference>
<accession>B4RHP5</accession>
<dbReference type="KEGG" id="pzu:PHZ_c2677"/>
<comment type="function">
    <text evidence="5 6">Cell division inhibitor that blocks the formation of polar Z ring septums. Rapidly oscillates between the poles of the cell to destabilize FtsZ filaments that have formed before they mature into polar Z rings. Prevents FtsZ polymerization.</text>
</comment>
<keyword evidence="4 6" id="KW-0131">Cell cycle</keyword>
<sequence>MAGAGSMIAAAEGARPLPQIRFRNRTFMALVMAPDAPMGDWFAALDRELARAPGFFQGRPVVVDLATALAEGGPVAASVVLDGLEARGLRLAGVEGAEPSLLAGTPWARLAGGLPGRDVDAEPAGPSTLLIDRPVRSGQSVVFEGGDVTIVGAVASGAEVIAGGSIHVYGPLRGRAIAGLRAGPEARIFCSRLEAELVGVDRLYRVAEHWGASLHGRPAQVRCDRGALRLSALD</sequence>
<dbReference type="AlphaFoldDB" id="B4RHP5"/>
<dbReference type="eggNOG" id="COG0850">
    <property type="taxonomic scope" value="Bacteria"/>
</dbReference>
<gene>
    <name evidence="6 8" type="primary">minC</name>
    <name evidence="8" type="ordered locus">PHZ_c2677</name>
</gene>
<dbReference type="Proteomes" id="UP000001868">
    <property type="component" value="Chromosome"/>
</dbReference>
<keyword evidence="3 6" id="KW-0717">Septation</keyword>
<proteinExistence type="inferred from homology"/>
<dbReference type="Gene3D" id="3.30.70.260">
    <property type="match status" value="1"/>
</dbReference>
<comment type="subunit">
    <text evidence="6">Interacts with MinD and FtsZ.</text>
</comment>
<dbReference type="NCBIfam" id="TIGR01222">
    <property type="entry name" value="minC"/>
    <property type="match status" value="1"/>
</dbReference>
<dbReference type="SUPFAM" id="SSF63848">
    <property type="entry name" value="Cell-division inhibitor MinC, C-terminal domain"/>
    <property type="match status" value="1"/>
</dbReference>
<evidence type="ECO:0000256" key="3">
    <source>
        <dbReference type="ARBA" id="ARBA00023210"/>
    </source>
</evidence>
<evidence type="ECO:0000256" key="1">
    <source>
        <dbReference type="ARBA" id="ARBA00006291"/>
    </source>
</evidence>
<dbReference type="STRING" id="450851.PHZ_c2677"/>
<feature type="domain" description="Septum formation inhibitor MinC C-terminal" evidence="7">
    <location>
        <begin position="131"/>
        <end position="229"/>
    </location>
</feature>
<dbReference type="InterPro" id="IPR036145">
    <property type="entry name" value="MinC_C_sf"/>
</dbReference>
<dbReference type="PANTHER" id="PTHR34108">
    <property type="entry name" value="SEPTUM SITE-DETERMINING PROTEIN MINC"/>
    <property type="match status" value="1"/>
</dbReference>
<dbReference type="Pfam" id="PF03775">
    <property type="entry name" value="MinC_C"/>
    <property type="match status" value="1"/>
</dbReference>
<evidence type="ECO:0000256" key="4">
    <source>
        <dbReference type="ARBA" id="ARBA00023306"/>
    </source>
</evidence>
<evidence type="ECO:0000259" key="7">
    <source>
        <dbReference type="Pfam" id="PF03775"/>
    </source>
</evidence>
<dbReference type="GO" id="GO:0000917">
    <property type="term" value="P:division septum assembly"/>
    <property type="evidence" value="ECO:0007669"/>
    <property type="project" value="UniProtKB-KW"/>
</dbReference>
<comment type="similarity">
    <text evidence="1 6">Belongs to the MinC family.</text>
</comment>
<evidence type="ECO:0000313" key="8">
    <source>
        <dbReference type="EMBL" id="ACG79086.1"/>
    </source>
</evidence>